<comment type="caution">
    <text evidence="1">The sequence shown here is derived from an EMBL/GenBank/DDBJ whole genome shotgun (WGS) entry which is preliminary data.</text>
</comment>
<name>A0ACB9GR91_9ASTR</name>
<gene>
    <name evidence="1" type="ORF">L1987_44347</name>
</gene>
<accession>A0ACB9GR91</accession>
<keyword evidence="2" id="KW-1185">Reference proteome</keyword>
<dbReference type="EMBL" id="CM042031">
    <property type="protein sequence ID" value="KAI3785232.1"/>
    <property type="molecule type" value="Genomic_DNA"/>
</dbReference>
<protein>
    <submittedName>
        <fullName evidence="1">Uncharacterized protein</fullName>
    </submittedName>
</protein>
<sequence length="153" mass="16629">MADGFVKCCQNGGSGSHVKRTTLHDLYEKQEQSPWYDNLCRPVTDLIPLIESGVRGKALIVSDVSLNLERCGAGGKLTAAMWRRRQIGRKGSKTCSMGVEVNGSAGPPLSPKKRIAGTTMLWWRSIDDCFVGEDNRVGVFITDGSPFGVGKKI</sequence>
<evidence type="ECO:0000313" key="2">
    <source>
        <dbReference type="Proteomes" id="UP001056120"/>
    </source>
</evidence>
<dbReference type="Proteomes" id="UP001056120">
    <property type="component" value="Linkage Group LG14"/>
</dbReference>
<evidence type="ECO:0000313" key="1">
    <source>
        <dbReference type="EMBL" id="KAI3785232.1"/>
    </source>
</evidence>
<organism evidence="1 2">
    <name type="scientific">Smallanthus sonchifolius</name>
    <dbReference type="NCBI Taxonomy" id="185202"/>
    <lineage>
        <taxon>Eukaryota</taxon>
        <taxon>Viridiplantae</taxon>
        <taxon>Streptophyta</taxon>
        <taxon>Embryophyta</taxon>
        <taxon>Tracheophyta</taxon>
        <taxon>Spermatophyta</taxon>
        <taxon>Magnoliopsida</taxon>
        <taxon>eudicotyledons</taxon>
        <taxon>Gunneridae</taxon>
        <taxon>Pentapetalae</taxon>
        <taxon>asterids</taxon>
        <taxon>campanulids</taxon>
        <taxon>Asterales</taxon>
        <taxon>Asteraceae</taxon>
        <taxon>Asteroideae</taxon>
        <taxon>Heliantheae alliance</taxon>
        <taxon>Millerieae</taxon>
        <taxon>Smallanthus</taxon>
    </lineage>
</organism>
<proteinExistence type="predicted"/>
<reference evidence="1 2" key="2">
    <citation type="journal article" date="2022" name="Mol. Ecol. Resour.">
        <title>The genomes of chicory, endive, great burdock and yacon provide insights into Asteraceae paleo-polyploidization history and plant inulin production.</title>
        <authorList>
            <person name="Fan W."/>
            <person name="Wang S."/>
            <person name="Wang H."/>
            <person name="Wang A."/>
            <person name="Jiang F."/>
            <person name="Liu H."/>
            <person name="Zhao H."/>
            <person name="Xu D."/>
            <person name="Zhang Y."/>
        </authorList>
    </citation>
    <scope>NUCLEOTIDE SEQUENCE [LARGE SCALE GENOMIC DNA]</scope>
    <source>
        <strain evidence="2">cv. Yunnan</strain>
        <tissue evidence="1">Leaves</tissue>
    </source>
</reference>
<reference evidence="2" key="1">
    <citation type="journal article" date="2022" name="Mol. Ecol. Resour.">
        <title>The genomes of chicory, endive, great burdock and yacon provide insights into Asteraceae palaeo-polyploidization history and plant inulin production.</title>
        <authorList>
            <person name="Fan W."/>
            <person name="Wang S."/>
            <person name="Wang H."/>
            <person name="Wang A."/>
            <person name="Jiang F."/>
            <person name="Liu H."/>
            <person name="Zhao H."/>
            <person name="Xu D."/>
            <person name="Zhang Y."/>
        </authorList>
    </citation>
    <scope>NUCLEOTIDE SEQUENCE [LARGE SCALE GENOMIC DNA]</scope>
    <source>
        <strain evidence="2">cv. Yunnan</strain>
    </source>
</reference>